<evidence type="ECO:0000313" key="6">
    <source>
        <dbReference type="EMBL" id="SDC52444.1"/>
    </source>
</evidence>
<evidence type="ECO:0000313" key="8">
    <source>
        <dbReference type="Proteomes" id="UP000199322"/>
    </source>
</evidence>
<dbReference type="GO" id="GO:0008270">
    <property type="term" value="F:zinc ion binding"/>
    <property type="evidence" value="ECO:0007669"/>
    <property type="project" value="UniProtKB-KW"/>
</dbReference>
<dbReference type="PROSITE" id="PS51194">
    <property type="entry name" value="HELICASE_CTER"/>
    <property type="match status" value="1"/>
</dbReference>
<keyword evidence="1" id="KW-0378">Hydrolase</keyword>
<keyword evidence="8" id="KW-1185">Reference proteome</keyword>
<dbReference type="EMBL" id="FMYV01000004">
    <property type="protein sequence ID" value="SDC52444.1"/>
    <property type="molecule type" value="Genomic_DNA"/>
</dbReference>
<dbReference type="InterPro" id="IPR049730">
    <property type="entry name" value="SNF2/RAD54-like_C"/>
</dbReference>
<feature type="domain" description="Helicase C-terminal" evidence="5">
    <location>
        <begin position="769"/>
        <end position="928"/>
    </location>
</feature>
<keyword evidence="2" id="KW-0863">Zinc-finger</keyword>
<evidence type="ECO:0000256" key="1">
    <source>
        <dbReference type="ARBA" id="ARBA00022801"/>
    </source>
</evidence>
<evidence type="ECO:0000259" key="3">
    <source>
        <dbReference type="PROSITE" id="PS50966"/>
    </source>
</evidence>
<evidence type="ECO:0000256" key="2">
    <source>
        <dbReference type="PROSITE-ProRule" id="PRU00325"/>
    </source>
</evidence>
<dbReference type="PROSITE" id="PS51192">
    <property type="entry name" value="HELICASE_ATP_BIND_1"/>
    <property type="match status" value="1"/>
</dbReference>
<dbReference type="SUPFAM" id="SSF52540">
    <property type="entry name" value="P-loop containing nucleoside triphosphate hydrolases"/>
    <property type="match status" value="2"/>
</dbReference>
<dbReference type="Pfam" id="PF00271">
    <property type="entry name" value="Helicase_C"/>
    <property type="match status" value="1"/>
</dbReference>
<keyword evidence="6" id="KW-0067">ATP-binding</keyword>
<dbReference type="GO" id="GO:0004386">
    <property type="term" value="F:helicase activity"/>
    <property type="evidence" value="ECO:0007669"/>
    <property type="project" value="UniProtKB-KW"/>
</dbReference>
<feature type="domain" description="SWIM-type" evidence="3">
    <location>
        <begin position="61"/>
        <end position="95"/>
    </location>
</feature>
<dbReference type="GO" id="GO:0016787">
    <property type="term" value="F:hydrolase activity"/>
    <property type="evidence" value="ECO:0007669"/>
    <property type="project" value="UniProtKB-KW"/>
</dbReference>
<dbReference type="GO" id="GO:0005524">
    <property type="term" value="F:ATP binding"/>
    <property type="evidence" value="ECO:0007669"/>
    <property type="project" value="InterPro"/>
</dbReference>
<dbReference type="InterPro" id="IPR014001">
    <property type="entry name" value="Helicase_ATP-bd"/>
</dbReference>
<dbReference type="InterPro" id="IPR000330">
    <property type="entry name" value="SNF2_N"/>
</dbReference>
<reference evidence="6 8" key="1">
    <citation type="submission" date="2016-10" db="EMBL/GenBank/DDBJ databases">
        <authorList>
            <person name="de Groot N.N."/>
        </authorList>
    </citation>
    <scope>NUCLEOTIDE SEQUENCE [LARGE SCALE GENOMIC DNA]</scope>
    <source>
        <strain evidence="6 8">WG14</strain>
    </source>
</reference>
<reference evidence="7 9" key="2">
    <citation type="submission" date="2019-04" db="EMBL/GenBank/DDBJ databases">
        <title>Draft genome sequence data and analysis of a Fermenting Bacterium, Geotoga petraea strain HO-Geo1, isolated from heavy-oil petroleum reservoir in Russia.</title>
        <authorList>
            <person name="Grouzdev D.S."/>
            <person name="Semenova E.M."/>
            <person name="Sokolova D.S."/>
            <person name="Tourova T.P."/>
            <person name="Poltaraus A.B."/>
            <person name="Nazina T.N."/>
        </authorList>
    </citation>
    <scope>NUCLEOTIDE SEQUENCE [LARGE SCALE GENOMIC DNA]</scope>
    <source>
        <strain evidence="7 9">HO-Geo1</strain>
    </source>
</reference>
<keyword evidence="2" id="KW-0862">Zinc</keyword>
<dbReference type="STRING" id="28234.SAMN04488588_1287"/>
<keyword evidence="6" id="KW-0547">Nucleotide-binding</keyword>
<protein>
    <submittedName>
        <fullName evidence="7">DEAD/DEAH box helicase</fullName>
    </submittedName>
    <submittedName>
        <fullName evidence="6">Superfamily II DNA or RNA helicase, SNF2 family</fullName>
    </submittedName>
</protein>
<feature type="domain" description="Helicase ATP-binding" evidence="4">
    <location>
        <begin position="509"/>
        <end position="657"/>
    </location>
</feature>
<keyword evidence="6" id="KW-0347">Helicase</keyword>
<gene>
    <name evidence="7" type="ORF">E4650_06835</name>
    <name evidence="6" type="ORF">SAMN04488588_1287</name>
</gene>
<dbReference type="SMART" id="SM00490">
    <property type="entry name" value="HELICc"/>
    <property type="match status" value="1"/>
</dbReference>
<name>A0A1G6MAY9_9BACT</name>
<evidence type="ECO:0000313" key="9">
    <source>
        <dbReference type="Proteomes" id="UP000297288"/>
    </source>
</evidence>
<dbReference type="Proteomes" id="UP000297288">
    <property type="component" value="Unassembled WGS sequence"/>
</dbReference>
<dbReference type="InterPro" id="IPR007527">
    <property type="entry name" value="Znf_SWIM"/>
</dbReference>
<dbReference type="PROSITE" id="PS50966">
    <property type="entry name" value="ZF_SWIM"/>
    <property type="match status" value="1"/>
</dbReference>
<proteinExistence type="predicted"/>
<dbReference type="Gene3D" id="3.40.50.10810">
    <property type="entry name" value="Tandem AAA-ATPase domain"/>
    <property type="match status" value="1"/>
</dbReference>
<dbReference type="InterPro" id="IPR038718">
    <property type="entry name" value="SNF2-like_sf"/>
</dbReference>
<evidence type="ECO:0000259" key="5">
    <source>
        <dbReference type="PROSITE" id="PS51194"/>
    </source>
</evidence>
<dbReference type="InterPro" id="IPR001650">
    <property type="entry name" value="Helicase_C-like"/>
</dbReference>
<keyword evidence="2" id="KW-0479">Metal-binding</keyword>
<dbReference type="InterPro" id="IPR027417">
    <property type="entry name" value="P-loop_NTPase"/>
</dbReference>
<dbReference type="OrthoDB" id="9814088at2"/>
<evidence type="ECO:0000259" key="4">
    <source>
        <dbReference type="PROSITE" id="PS51192"/>
    </source>
</evidence>
<dbReference type="EMBL" id="SRME01000004">
    <property type="protein sequence ID" value="TGG87460.1"/>
    <property type="molecule type" value="Genomic_DNA"/>
</dbReference>
<dbReference type="Proteomes" id="UP000199322">
    <property type="component" value="Unassembled WGS sequence"/>
</dbReference>
<sequence>MRMNKNYEVIANSIINEASDEIYEKALKIFNDDEFEQFDLEENNGELNITATIKGFHLKAFVSSIYDYRYECDCNYSEENIGVCEHFTAVLLKMKTKKDEGYKVYQELFENDYEILSPIDEIYLKNIKSKIFLDSNWIKGIEKNPYFYKDIYQILGSKSSEDYKLKSFELLKEKDLDIYFDDGSRIVFGESINLNLIIDKFENYYLLKWVFTDGFNDYEIIDYFYSETDIAIQDSEGFIRILNLKDFFDLSNIENFILDKKDLIKFLNDFRDNIFQKGIKIKTNDEDINFLVNENRFVLYVYKLIDGFKLITKVKVGNSEYSIGEIKKKFVSKKITNRLETIKNIVNIEFNDDGETFLKPDAFVNFLDKIEQLDGLNLEIRFSKNINIVKKPDFNLMTYKNDNFFTGELYFGFNNLLEYIDQIENGKYIVFKNGDLVEIPDNIREIARKLYYEKDLKFSDLVKNSEIIEGEAYDYLQDLKQIKNIEDYELKNFHGELRHYQYEGYKFLRFLDDNQLSGILADDMGLGKTVQIIAFLANIVKGDEKVIIICPKSLVYNWADEIDKFSDLNYQVYNSGANIRENIIISSYGNILNSKNIQNQYYDYIIIDEAQVIKNSWTKTSRVIKKLDGKMKIALSGTPLENSLADLHSIFEFILPGYLPNKSKFISEINEKDKKEKYLKMIKPFVLRRKKEDVLDDLPEKIEENIFLDMTEEQEKLYKKMLSEIRSKFEREEVESFSVLEGLLRLRQISNHPRLVFDNYKYLSGKIEFIREFMEEINETDHKVVIFSQFVTMLDIIKEILQEQNIDYSYIYGISKNRTQIINKFNEKPDKKVLLLSLKAAGVGLNITGADYVIHFDPWWNPAVEDQATDRVYRIGQKRNVVVYKLITKNSIEEKILKLKNKKKSLYDEYIDKNIMNKISKEELIDILNM</sequence>
<evidence type="ECO:0000313" key="7">
    <source>
        <dbReference type="EMBL" id="TGG87460.1"/>
    </source>
</evidence>
<accession>A0A1G6MAY9</accession>
<dbReference type="CDD" id="cd18793">
    <property type="entry name" value="SF2_C_SNF"/>
    <property type="match status" value="1"/>
</dbReference>
<dbReference type="SMART" id="SM00487">
    <property type="entry name" value="DEXDc"/>
    <property type="match status" value="1"/>
</dbReference>
<dbReference type="AlphaFoldDB" id="A0A1G6MAY9"/>
<dbReference type="PANTHER" id="PTHR10799">
    <property type="entry name" value="SNF2/RAD54 HELICASE FAMILY"/>
    <property type="match status" value="1"/>
</dbReference>
<dbReference type="Gene3D" id="3.40.50.300">
    <property type="entry name" value="P-loop containing nucleotide triphosphate hydrolases"/>
    <property type="match status" value="1"/>
</dbReference>
<organism evidence="6 8">
    <name type="scientific">Geotoga petraea</name>
    <dbReference type="NCBI Taxonomy" id="28234"/>
    <lineage>
        <taxon>Bacteria</taxon>
        <taxon>Thermotogati</taxon>
        <taxon>Thermotogota</taxon>
        <taxon>Thermotogae</taxon>
        <taxon>Petrotogales</taxon>
        <taxon>Petrotogaceae</taxon>
        <taxon>Geotoga</taxon>
    </lineage>
</organism>
<dbReference type="Pfam" id="PF00176">
    <property type="entry name" value="SNF2-rel_dom"/>
    <property type="match status" value="1"/>
</dbReference>